<organism evidence="2 3">
    <name type="scientific">Ascobolus immersus RN42</name>
    <dbReference type="NCBI Taxonomy" id="1160509"/>
    <lineage>
        <taxon>Eukaryota</taxon>
        <taxon>Fungi</taxon>
        <taxon>Dikarya</taxon>
        <taxon>Ascomycota</taxon>
        <taxon>Pezizomycotina</taxon>
        <taxon>Pezizomycetes</taxon>
        <taxon>Pezizales</taxon>
        <taxon>Ascobolaceae</taxon>
        <taxon>Ascobolus</taxon>
    </lineage>
</organism>
<keyword evidence="3" id="KW-1185">Reference proteome</keyword>
<dbReference type="Proteomes" id="UP000275078">
    <property type="component" value="Unassembled WGS sequence"/>
</dbReference>
<feature type="region of interest" description="Disordered" evidence="1">
    <location>
        <begin position="79"/>
        <end position="98"/>
    </location>
</feature>
<evidence type="ECO:0000313" key="2">
    <source>
        <dbReference type="EMBL" id="RPA71518.1"/>
    </source>
</evidence>
<evidence type="ECO:0000256" key="1">
    <source>
        <dbReference type="SAM" id="MobiDB-lite"/>
    </source>
</evidence>
<feature type="region of interest" description="Disordered" evidence="1">
    <location>
        <begin position="183"/>
        <end position="203"/>
    </location>
</feature>
<accession>A0A3N4HF44</accession>
<dbReference type="AlphaFoldDB" id="A0A3N4HF44"/>
<name>A0A3N4HF44_ASCIM</name>
<feature type="compositionally biased region" description="Low complexity" evidence="1">
    <location>
        <begin position="185"/>
        <end position="203"/>
    </location>
</feature>
<gene>
    <name evidence="2" type="ORF">BJ508DRAFT_315549</name>
</gene>
<evidence type="ECO:0000313" key="3">
    <source>
        <dbReference type="Proteomes" id="UP000275078"/>
    </source>
</evidence>
<protein>
    <submittedName>
        <fullName evidence="2">Uncharacterized protein</fullName>
    </submittedName>
</protein>
<sequence>MVQPLNSEMRHHTAVATPNNAHHFVDQNLNAAWEVIIDNMNIILQKQAYNRFKYIIPPNCQRQWVVPYRLRDCTPAPSTRRDGTIVPGNDPLGHRPPRNRNQLVRYTLAQWYALADHYEFDWRQSQMDIGECRGYWAAWCGANIGNGSVIQAAVQELAYLPPAPAHVIAAAAAAGTITIDGGKHGSSSGGAASNSGTKGSNGK</sequence>
<reference evidence="2 3" key="1">
    <citation type="journal article" date="2018" name="Nat. Ecol. Evol.">
        <title>Pezizomycetes genomes reveal the molecular basis of ectomycorrhizal truffle lifestyle.</title>
        <authorList>
            <person name="Murat C."/>
            <person name="Payen T."/>
            <person name="Noel B."/>
            <person name="Kuo A."/>
            <person name="Morin E."/>
            <person name="Chen J."/>
            <person name="Kohler A."/>
            <person name="Krizsan K."/>
            <person name="Balestrini R."/>
            <person name="Da Silva C."/>
            <person name="Montanini B."/>
            <person name="Hainaut M."/>
            <person name="Levati E."/>
            <person name="Barry K.W."/>
            <person name="Belfiori B."/>
            <person name="Cichocki N."/>
            <person name="Clum A."/>
            <person name="Dockter R.B."/>
            <person name="Fauchery L."/>
            <person name="Guy J."/>
            <person name="Iotti M."/>
            <person name="Le Tacon F."/>
            <person name="Lindquist E.A."/>
            <person name="Lipzen A."/>
            <person name="Malagnac F."/>
            <person name="Mello A."/>
            <person name="Molinier V."/>
            <person name="Miyauchi S."/>
            <person name="Poulain J."/>
            <person name="Riccioni C."/>
            <person name="Rubini A."/>
            <person name="Sitrit Y."/>
            <person name="Splivallo R."/>
            <person name="Traeger S."/>
            <person name="Wang M."/>
            <person name="Zifcakova L."/>
            <person name="Wipf D."/>
            <person name="Zambonelli A."/>
            <person name="Paolocci F."/>
            <person name="Nowrousian M."/>
            <person name="Ottonello S."/>
            <person name="Baldrian P."/>
            <person name="Spatafora J.W."/>
            <person name="Henrissat B."/>
            <person name="Nagy L.G."/>
            <person name="Aury J.M."/>
            <person name="Wincker P."/>
            <person name="Grigoriev I.V."/>
            <person name="Bonfante P."/>
            <person name="Martin F.M."/>
        </authorList>
    </citation>
    <scope>NUCLEOTIDE SEQUENCE [LARGE SCALE GENOMIC DNA]</scope>
    <source>
        <strain evidence="2 3">RN42</strain>
    </source>
</reference>
<dbReference type="EMBL" id="ML119922">
    <property type="protein sequence ID" value="RPA71518.1"/>
    <property type="molecule type" value="Genomic_DNA"/>
</dbReference>
<proteinExistence type="predicted"/>